<evidence type="ECO:0008006" key="5">
    <source>
        <dbReference type="Google" id="ProtNLM"/>
    </source>
</evidence>
<feature type="domain" description="Glycosyl transferase family 1" evidence="1">
    <location>
        <begin position="234"/>
        <end position="389"/>
    </location>
</feature>
<dbReference type="EMBL" id="PFPK01000034">
    <property type="protein sequence ID" value="PIZ94726.1"/>
    <property type="molecule type" value="Genomic_DNA"/>
</dbReference>
<evidence type="ECO:0000313" key="4">
    <source>
        <dbReference type="Proteomes" id="UP000228568"/>
    </source>
</evidence>
<dbReference type="PANTHER" id="PTHR45947">
    <property type="entry name" value="SULFOQUINOVOSYL TRANSFERASE SQD2"/>
    <property type="match status" value="1"/>
</dbReference>
<protein>
    <recommendedName>
        <fullName evidence="5">Glycosyltransferase family 1 protein</fullName>
    </recommendedName>
</protein>
<dbReference type="AlphaFoldDB" id="A0A2M7V7R9"/>
<sequence length="411" mass="48009">MKILQINKFFYKKGGAEQHYFDLMKLLEDHGQEVVQFSMQSRQNEKSKFAKFFVSHMDIHNSDQLDFIQKIKNAGRIFYSFEAKRKLEKLLKKHPIDIAHIHNIYHHISPSILSVLKKHNIPVVMTIHDYKLFSPEYKFYHHGKARQEQAQGWYLNCIKTKCVNDSLSQSIFLTLEMIFHHKIMRYYERYVDFFIAPSEYVRSIFLKYGWTEDKIKVLPNFLSSDLPRVDKVIRPPKEPHFVYVGRLSEEKGVEKLVKYWYDNQLSYPLDIYGSGHLEKRIRILIKTNPNIPVNIVGFVPREKLLNALKDVTAVVIPSLMPEPFGLTAIEAFAIGIPVVVSGSGALSGMVEKSQAGVIFDLEKKGSLERALQVVGDTEFRNHAVEYMKKNHDPEQYYLNLYNMYENLIKKN</sequence>
<accession>A0A2M7V7R9</accession>
<feature type="domain" description="Glycosyltransferase subfamily 4-like N-terminal" evidence="2">
    <location>
        <begin position="14"/>
        <end position="222"/>
    </location>
</feature>
<dbReference type="CDD" id="cd03801">
    <property type="entry name" value="GT4_PimA-like"/>
    <property type="match status" value="1"/>
</dbReference>
<reference evidence="4" key="1">
    <citation type="submission" date="2017-09" db="EMBL/GenBank/DDBJ databases">
        <title>Depth-based differentiation of microbial function through sediment-hosted aquifers and enrichment of novel symbionts in the deep terrestrial subsurface.</title>
        <authorList>
            <person name="Probst A.J."/>
            <person name="Ladd B."/>
            <person name="Jarett J.K."/>
            <person name="Geller-Mcgrath D.E."/>
            <person name="Sieber C.M.K."/>
            <person name="Emerson J.B."/>
            <person name="Anantharaman K."/>
            <person name="Thomas B.C."/>
            <person name="Malmstrom R."/>
            <person name="Stieglmeier M."/>
            <person name="Klingl A."/>
            <person name="Woyke T."/>
            <person name="Ryan C.M."/>
            <person name="Banfield J.F."/>
        </authorList>
    </citation>
    <scope>NUCLEOTIDE SEQUENCE [LARGE SCALE GENOMIC DNA]</scope>
</reference>
<dbReference type="Pfam" id="PF00534">
    <property type="entry name" value="Glycos_transf_1"/>
    <property type="match status" value="1"/>
</dbReference>
<dbReference type="Proteomes" id="UP000228568">
    <property type="component" value="Unassembled WGS sequence"/>
</dbReference>
<dbReference type="GO" id="GO:0016757">
    <property type="term" value="F:glycosyltransferase activity"/>
    <property type="evidence" value="ECO:0007669"/>
    <property type="project" value="InterPro"/>
</dbReference>
<evidence type="ECO:0000259" key="1">
    <source>
        <dbReference type="Pfam" id="PF00534"/>
    </source>
</evidence>
<dbReference type="InterPro" id="IPR028098">
    <property type="entry name" value="Glyco_trans_4-like_N"/>
</dbReference>
<evidence type="ECO:0000259" key="2">
    <source>
        <dbReference type="Pfam" id="PF13439"/>
    </source>
</evidence>
<dbReference type="SUPFAM" id="SSF53756">
    <property type="entry name" value="UDP-Glycosyltransferase/glycogen phosphorylase"/>
    <property type="match status" value="1"/>
</dbReference>
<proteinExistence type="predicted"/>
<dbReference type="PANTHER" id="PTHR45947:SF13">
    <property type="entry name" value="TRANSFERASE"/>
    <property type="match status" value="1"/>
</dbReference>
<evidence type="ECO:0000313" key="3">
    <source>
        <dbReference type="EMBL" id="PIZ94726.1"/>
    </source>
</evidence>
<gene>
    <name evidence="3" type="ORF">COX81_02870</name>
</gene>
<dbReference type="Gene3D" id="3.40.50.2000">
    <property type="entry name" value="Glycogen Phosphorylase B"/>
    <property type="match status" value="2"/>
</dbReference>
<name>A0A2M7V7R9_9BACT</name>
<dbReference type="InterPro" id="IPR050194">
    <property type="entry name" value="Glycosyltransferase_grp1"/>
</dbReference>
<dbReference type="Pfam" id="PF13439">
    <property type="entry name" value="Glyco_transf_4"/>
    <property type="match status" value="1"/>
</dbReference>
<organism evidence="3 4">
    <name type="scientific">Candidatus Magasanikbacteria bacterium CG_4_10_14_0_2_um_filter_37_12</name>
    <dbReference type="NCBI Taxonomy" id="1974637"/>
    <lineage>
        <taxon>Bacteria</taxon>
        <taxon>Candidatus Magasanikiibacteriota</taxon>
    </lineage>
</organism>
<comment type="caution">
    <text evidence="3">The sequence shown here is derived from an EMBL/GenBank/DDBJ whole genome shotgun (WGS) entry which is preliminary data.</text>
</comment>
<dbReference type="InterPro" id="IPR001296">
    <property type="entry name" value="Glyco_trans_1"/>
</dbReference>